<sequence>MNILYLNRGMGLGGVEKCIIQLCKLFNGDNKVIVASMGGELTKDLEKMGVKHYNILNTDSKNPDVILNNLMTIYKIVKKENIDIIHSHHRMTTLLAKLISKITKVKVIHTQHLCIEDKFKLTNVSLKGIKTITVSKAAKRILIEKAGLEENNIKTIYNTVETDHDSKEVDDKLLELKKKGYFIAAQVSRIVDYKGVYDFISIAKSTALKNEKIKFVLIGDGPELSNIKELIKKEQLEDYIYPLGAKDNIIEYLKYIDVLLLCSYIEGLPLTPLEAFSQGVPVVATNIDGTNEEIENGYNGYLVEAKDIEGFKEKILELYEDEEKYSYMKGNCFEIFNAEFNKEIYFKLHLKEYKEILSHERK</sequence>
<dbReference type="STRING" id="1520.LF65_05274"/>
<dbReference type="PANTHER" id="PTHR12526:SF630">
    <property type="entry name" value="GLYCOSYLTRANSFERASE"/>
    <property type="match status" value="1"/>
</dbReference>
<dbReference type="KEGG" id="cbei:LF65_05274"/>
<dbReference type="InterPro" id="IPR001296">
    <property type="entry name" value="Glyco_trans_1"/>
</dbReference>
<evidence type="ECO:0000313" key="4">
    <source>
        <dbReference type="Proteomes" id="UP000031866"/>
    </source>
</evidence>
<organism evidence="3 4">
    <name type="scientific">Clostridium beijerinckii</name>
    <name type="common">Clostridium MP</name>
    <dbReference type="NCBI Taxonomy" id="1520"/>
    <lineage>
        <taxon>Bacteria</taxon>
        <taxon>Bacillati</taxon>
        <taxon>Bacillota</taxon>
        <taxon>Clostridia</taxon>
        <taxon>Eubacteriales</taxon>
        <taxon>Clostridiaceae</taxon>
        <taxon>Clostridium</taxon>
    </lineage>
</organism>
<gene>
    <name evidence="3" type="ORF">LF65_05274</name>
</gene>
<dbReference type="PANTHER" id="PTHR12526">
    <property type="entry name" value="GLYCOSYLTRANSFERASE"/>
    <property type="match status" value="1"/>
</dbReference>
<dbReference type="GO" id="GO:0016757">
    <property type="term" value="F:glycosyltransferase activity"/>
    <property type="evidence" value="ECO:0007669"/>
    <property type="project" value="InterPro"/>
</dbReference>
<dbReference type="Pfam" id="PF00534">
    <property type="entry name" value="Glycos_transf_1"/>
    <property type="match status" value="1"/>
</dbReference>
<evidence type="ECO:0000259" key="2">
    <source>
        <dbReference type="Pfam" id="PF13439"/>
    </source>
</evidence>
<dbReference type="InterPro" id="IPR028098">
    <property type="entry name" value="Glyco_trans_4-like_N"/>
</dbReference>
<name>A0A0B5QXU2_CLOBE</name>
<protein>
    <submittedName>
        <fullName evidence="3">Glycosyl transferase family 1</fullName>
    </submittedName>
</protein>
<dbReference type="OrthoDB" id="9806653at2"/>
<dbReference type="RefSeq" id="WP_041900275.1">
    <property type="nucleotide sequence ID" value="NZ_CP010086.2"/>
</dbReference>
<feature type="domain" description="Glycosyl transferase family 1" evidence="1">
    <location>
        <begin position="176"/>
        <end position="330"/>
    </location>
</feature>
<feature type="domain" description="Glycosyltransferase subfamily 4-like N-terminal" evidence="2">
    <location>
        <begin position="13"/>
        <end position="163"/>
    </location>
</feature>
<reference evidence="4" key="1">
    <citation type="submission" date="2014-12" db="EMBL/GenBank/DDBJ databases">
        <title>Genome sequence of Clostridium beijerinckii strain 59B.</title>
        <authorList>
            <person name="Little G.T."/>
            <person name="Minton N.P."/>
        </authorList>
    </citation>
    <scope>NUCLEOTIDE SEQUENCE [LARGE SCALE GENOMIC DNA]</scope>
    <source>
        <strain evidence="4">59B</strain>
    </source>
</reference>
<dbReference type="Proteomes" id="UP000031866">
    <property type="component" value="Chromosome"/>
</dbReference>
<keyword evidence="3" id="KW-0808">Transferase</keyword>
<dbReference type="EMBL" id="CP010086">
    <property type="protein sequence ID" value="AJH01799.1"/>
    <property type="molecule type" value="Genomic_DNA"/>
</dbReference>
<dbReference type="SUPFAM" id="SSF53756">
    <property type="entry name" value="UDP-Glycosyltransferase/glycogen phosphorylase"/>
    <property type="match status" value="1"/>
</dbReference>
<dbReference type="Gene3D" id="3.40.50.2000">
    <property type="entry name" value="Glycogen Phosphorylase B"/>
    <property type="match status" value="2"/>
</dbReference>
<dbReference type="AlphaFoldDB" id="A0A0B5QXU2"/>
<accession>A0A0B5QXU2</accession>
<evidence type="ECO:0000313" key="3">
    <source>
        <dbReference type="EMBL" id="AJH01799.1"/>
    </source>
</evidence>
<proteinExistence type="predicted"/>
<dbReference type="Pfam" id="PF13439">
    <property type="entry name" value="Glyco_transf_4"/>
    <property type="match status" value="1"/>
</dbReference>
<evidence type="ECO:0000259" key="1">
    <source>
        <dbReference type="Pfam" id="PF00534"/>
    </source>
</evidence>